<gene>
    <name evidence="1" type="primary">WBGene00284411</name>
</gene>
<protein>
    <submittedName>
        <fullName evidence="1">Uncharacterized protein</fullName>
    </submittedName>
</protein>
<accession>A0A2A6D274</accession>
<sequence>MVTILSLLLIHATVVAASQNTAQMAMKVQPSSAITASKPVNNLPIVFEVHANDGFAHVNEEDSVSDMRYAVLTQEDLRSFQPDVWFKTLLDA</sequence>
<dbReference type="AlphaFoldDB" id="A0A2A6D274"/>
<proteinExistence type="predicted"/>
<organism evidence="1 2">
    <name type="scientific">Pristionchus pacificus</name>
    <name type="common">Parasitic nematode worm</name>
    <dbReference type="NCBI Taxonomy" id="54126"/>
    <lineage>
        <taxon>Eukaryota</taxon>
        <taxon>Metazoa</taxon>
        <taxon>Ecdysozoa</taxon>
        <taxon>Nematoda</taxon>
        <taxon>Chromadorea</taxon>
        <taxon>Rhabditida</taxon>
        <taxon>Rhabditina</taxon>
        <taxon>Diplogasteromorpha</taxon>
        <taxon>Diplogasteroidea</taxon>
        <taxon>Neodiplogasteridae</taxon>
        <taxon>Pristionchus</taxon>
    </lineage>
</organism>
<dbReference type="Proteomes" id="UP000005239">
    <property type="component" value="Unassembled WGS sequence"/>
</dbReference>
<evidence type="ECO:0000313" key="1">
    <source>
        <dbReference type="EnsemblMetazoa" id="PPA46042.1"/>
    </source>
</evidence>
<keyword evidence="2" id="KW-1185">Reference proteome</keyword>
<reference evidence="2" key="1">
    <citation type="journal article" date="2008" name="Nat. Genet.">
        <title>The Pristionchus pacificus genome provides a unique perspective on nematode lifestyle and parasitism.</title>
        <authorList>
            <person name="Dieterich C."/>
            <person name="Clifton S.W."/>
            <person name="Schuster L.N."/>
            <person name="Chinwalla A."/>
            <person name="Delehaunty K."/>
            <person name="Dinkelacker I."/>
            <person name="Fulton L."/>
            <person name="Fulton R."/>
            <person name="Godfrey J."/>
            <person name="Minx P."/>
            <person name="Mitreva M."/>
            <person name="Roeseler W."/>
            <person name="Tian H."/>
            <person name="Witte H."/>
            <person name="Yang S.P."/>
            <person name="Wilson R.K."/>
            <person name="Sommer R.J."/>
        </authorList>
    </citation>
    <scope>NUCLEOTIDE SEQUENCE [LARGE SCALE GENOMIC DNA]</scope>
    <source>
        <strain evidence="2">PS312</strain>
    </source>
</reference>
<evidence type="ECO:0000313" key="2">
    <source>
        <dbReference type="Proteomes" id="UP000005239"/>
    </source>
</evidence>
<dbReference type="EnsemblMetazoa" id="PPA46042.1">
    <property type="protein sequence ID" value="PPA46042.1"/>
    <property type="gene ID" value="WBGene00284411"/>
</dbReference>
<name>A0A2A6D274_PRIPA</name>
<accession>A0A8R1Z750</accession>
<reference evidence="1" key="2">
    <citation type="submission" date="2022-06" db="UniProtKB">
        <authorList>
            <consortium name="EnsemblMetazoa"/>
        </authorList>
    </citation>
    <scope>IDENTIFICATION</scope>
    <source>
        <strain evidence="1">PS312</strain>
    </source>
</reference>